<feature type="chain" id="PRO_5044589274" evidence="10">
    <location>
        <begin position="21"/>
        <end position="478"/>
    </location>
</feature>
<dbReference type="SMART" id="SM00210">
    <property type="entry name" value="TSPN"/>
    <property type="match status" value="1"/>
</dbReference>
<keyword evidence="4" id="KW-0677">Repeat</keyword>
<evidence type="ECO:0000256" key="6">
    <source>
        <dbReference type="ARBA" id="ARBA00023180"/>
    </source>
</evidence>
<dbReference type="GO" id="GO:0005576">
    <property type="term" value="C:extracellular region"/>
    <property type="evidence" value="ECO:0007669"/>
    <property type="project" value="UniProtKB-SubCell"/>
</dbReference>
<evidence type="ECO:0000256" key="9">
    <source>
        <dbReference type="SAM" id="MobiDB-lite"/>
    </source>
</evidence>
<name>A0A3B3RAX3_9TELE</name>
<dbReference type="Ensembl" id="ENSPKIT00000039518.1">
    <property type="protein sequence ID" value="ENSPKIP00000015060.1"/>
    <property type="gene ID" value="ENSPKIG00000001895.1"/>
</dbReference>
<dbReference type="Gene3D" id="3.40.50.410">
    <property type="entry name" value="von Willebrand factor, type A domain"/>
    <property type="match status" value="1"/>
</dbReference>
<evidence type="ECO:0000313" key="12">
    <source>
        <dbReference type="Ensembl" id="ENSPKIP00000015070.1"/>
    </source>
</evidence>
<evidence type="ECO:0000256" key="8">
    <source>
        <dbReference type="ARBA" id="ARBA00049648"/>
    </source>
</evidence>
<evidence type="ECO:0000256" key="4">
    <source>
        <dbReference type="ARBA" id="ARBA00022737"/>
    </source>
</evidence>
<evidence type="ECO:0000256" key="10">
    <source>
        <dbReference type="SAM" id="SignalP"/>
    </source>
</evidence>
<evidence type="ECO:0000256" key="2">
    <source>
        <dbReference type="ARBA" id="ARBA00022525"/>
    </source>
</evidence>
<comment type="similarity">
    <text evidence="8">Belongs to the fibril-associated collagens with interrupted helices (FACIT) family.</text>
</comment>
<reference evidence="12" key="1">
    <citation type="submission" date="2025-05" db="UniProtKB">
        <authorList>
            <consortium name="Ensembl"/>
        </authorList>
    </citation>
    <scope>IDENTIFICATION</scope>
</reference>
<keyword evidence="7" id="KW-0379">Hydroxylation</keyword>
<dbReference type="Pfam" id="PF00092">
    <property type="entry name" value="VWA"/>
    <property type="match status" value="1"/>
</dbReference>
<dbReference type="PANTHER" id="PTHR24020">
    <property type="entry name" value="COLLAGEN ALPHA"/>
    <property type="match status" value="1"/>
</dbReference>
<dbReference type="AlphaFoldDB" id="A0A3B3RAX3"/>
<evidence type="ECO:0000313" key="13">
    <source>
        <dbReference type="Proteomes" id="UP000261540"/>
    </source>
</evidence>
<keyword evidence="3 10" id="KW-0732">Signal</keyword>
<dbReference type="PANTHER" id="PTHR24020:SF89">
    <property type="entry name" value="COLLAGEN ALPHA-1(XXI) CHAIN-LIKE ISOFORM X1"/>
    <property type="match status" value="1"/>
</dbReference>
<dbReference type="PROSITE" id="PS50234">
    <property type="entry name" value="VWFA"/>
    <property type="match status" value="1"/>
</dbReference>
<dbReference type="Ensembl" id="ENSPKIT00000039528.1">
    <property type="protein sequence ID" value="ENSPKIP00000015070.1"/>
    <property type="gene ID" value="ENSPKIG00000001895.1"/>
</dbReference>
<dbReference type="PRINTS" id="PR00453">
    <property type="entry name" value="VWFADOMAIN"/>
</dbReference>
<sequence length="478" mass="51908">MKTWMLGWTLMFLLLQHAQPTQVENRAGCSTAAMDLVYILDGSSSVGVSDFDTAKRWLINVTSSFLVGPQYTRAAVVQYSDTPRLEVPLGLHQSAQDLIRAIGAISYLGGNTQSGRAIRFASEHVFPPPSSASSPRPARHRIAVVVTDGKSQDDVVDAALEARAQNIVLFAVGVGSEVASSELVSFANRPSSAYVLYAKDYTTIGHILGAMQQKLCEESVCPAQIPVGSKHEKGFELISGMRIDRKAAKVPGSLESEGAYMLSHAVDITESTRGVFPEGLPPAYVFVATLRLKEPTDREAFDLWRILSRDGTTQVAVTLDGKSGSVAFSTTSTKSQLQSARFSEGAIKRLFDGDWHHLKLQVQPRGVACFLDNVLVAERLLDQVMPIYINGRTQVAKATRTGVSVPIEVQKLRLYCDPQQVEREAACEIVSVVSLPVPCRPSPQCGALSLPPRVSRPPWPSGAHGPPWTEGPRRPPRP</sequence>
<dbReference type="InterPro" id="IPR036465">
    <property type="entry name" value="vWFA_dom_sf"/>
</dbReference>
<feature type="domain" description="VWFA" evidence="11">
    <location>
        <begin position="35"/>
        <end position="211"/>
    </location>
</feature>
<proteinExistence type="inferred from homology"/>
<accession>A0A3B3RAX3</accession>
<evidence type="ECO:0000259" key="11">
    <source>
        <dbReference type="PROSITE" id="PS50234"/>
    </source>
</evidence>
<dbReference type="Proteomes" id="UP000261540">
    <property type="component" value="Unplaced"/>
</dbReference>
<dbReference type="SUPFAM" id="SSF53300">
    <property type="entry name" value="vWA-like"/>
    <property type="match status" value="1"/>
</dbReference>
<dbReference type="InterPro" id="IPR050525">
    <property type="entry name" value="ECM_Assembly_Org"/>
</dbReference>
<keyword evidence="2" id="KW-0964">Secreted</keyword>
<feature type="signal peptide" evidence="10">
    <location>
        <begin position="1"/>
        <end position="20"/>
    </location>
</feature>
<dbReference type="InterPro" id="IPR013320">
    <property type="entry name" value="ConA-like_dom_sf"/>
</dbReference>
<keyword evidence="5" id="KW-0176">Collagen</keyword>
<dbReference type="GO" id="GO:0005581">
    <property type="term" value="C:collagen trimer"/>
    <property type="evidence" value="ECO:0007669"/>
    <property type="project" value="UniProtKB-KW"/>
</dbReference>
<evidence type="ECO:0000256" key="1">
    <source>
        <dbReference type="ARBA" id="ARBA00004613"/>
    </source>
</evidence>
<dbReference type="GeneTree" id="ENSGT00940000153769"/>
<evidence type="ECO:0000256" key="3">
    <source>
        <dbReference type="ARBA" id="ARBA00022729"/>
    </source>
</evidence>
<keyword evidence="6" id="KW-0325">Glycoprotein</keyword>
<evidence type="ECO:0000256" key="7">
    <source>
        <dbReference type="ARBA" id="ARBA00023278"/>
    </source>
</evidence>
<dbReference type="FunFam" id="3.40.50.410:FF:000004">
    <property type="entry name" value="collagen alpha-6(VI) chain"/>
    <property type="match status" value="1"/>
</dbReference>
<dbReference type="SUPFAM" id="SSF49899">
    <property type="entry name" value="Concanavalin A-like lectins/glucanases"/>
    <property type="match status" value="1"/>
</dbReference>
<dbReference type="Gene3D" id="2.60.120.200">
    <property type="match status" value="1"/>
</dbReference>
<dbReference type="SMART" id="SM00327">
    <property type="entry name" value="VWA"/>
    <property type="match status" value="1"/>
</dbReference>
<evidence type="ECO:0000256" key="5">
    <source>
        <dbReference type="ARBA" id="ARBA00023119"/>
    </source>
</evidence>
<comment type="subcellular location">
    <subcellularLocation>
        <location evidence="1">Secreted</location>
    </subcellularLocation>
</comment>
<feature type="region of interest" description="Disordered" evidence="9">
    <location>
        <begin position="450"/>
        <end position="478"/>
    </location>
</feature>
<organism evidence="12 13">
    <name type="scientific">Paramormyrops kingsleyae</name>
    <dbReference type="NCBI Taxonomy" id="1676925"/>
    <lineage>
        <taxon>Eukaryota</taxon>
        <taxon>Metazoa</taxon>
        <taxon>Chordata</taxon>
        <taxon>Craniata</taxon>
        <taxon>Vertebrata</taxon>
        <taxon>Euteleostomi</taxon>
        <taxon>Actinopterygii</taxon>
        <taxon>Neopterygii</taxon>
        <taxon>Teleostei</taxon>
        <taxon>Osteoglossocephala</taxon>
        <taxon>Osteoglossomorpha</taxon>
        <taxon>Osteoglossiformes</taxon>
        <taxon>Mormyridae</taxon>
        <taxon>Paramormyrops</taxon>
    </lineage>
</organism>
<dbReference type="InterPro" id="IPR048287">
    <property type="entry name" value="TSPN-like_N"/>
</dbReference>
<dbReference type="InterPro" id="IPR002035">
    <property type="entry name" value="VWF_A"/>
</dbReference>
<keyword evidence="13" id="KW-1185">Reference proteome</keyword>
<protein>
    <submittedName>
        <fullName evidence="12">Si:ch211-106n13.3</fullName>
    </submittedName>
</protein>